<keyword evidence="5" id="KW-0732">Signal</keyword>
<reference evidence="11" key="1">
    <citation type="submission" date="2022-10" db="EMBL/GenBank/DDBJ databases">
        <title>Genome assembly of Pristionchus species.</title>
        <authorList>
            <person name="Yoshida K."/>
            <person name="Sommer R.J."/>
        </authorList>
    </citation>
    <scope>NUCLEOTIDE SEQUENCE [LARGE SCALE GENOMIC DNA]</scope>
    <source>
        <strain evidence="11">RS5460</strain>
    </source>
</reference>
<evidence type="ECO:0000256" key="5">
    <source>
        <dbReference type="ARBA" id="ARBA00022729"/>
    </source>
</evidence>
<dbReference type="GO" id="GO:0005886">
    <property type="term" value="C:plasma membrane"/>
    <property type="evidence" value="ECO:0007669"/>
    <property type="project" value="UniProtKB-SubCell"/>
</dbReference>
<evidence type="ECO:0000256" key="7">
    <source>
        <dbReference type="ARBA" id="ARBA00023136"/>
    </source>
</evidence>
<keyword evidence="4 8" id="KW-0812">Transmembrane</keyword>
<evidence type="ECO:0000256" key="3">
    <source>
        <dbReference type="ARBA" id="ARBA00022475"/>
    </source>
</evidence>
<evidence type="ECO:0000313" key="11">
    <source>
        <dbReference type="Proteomes" id="UP001328107"/>
    </source>
</evidence>
<comment type="caution">
    <text evidence="10">The sequence shown here is derived from an EMBL/GenBank/DDBJ whole genome shotgun (WGS) entry which is preliminary data.</text>
</comment>
<dbReference type="GO" id="GO:0042302">
    <property type="term" value="F:structural constituent of cuticle"/>
    <property type="evidence" value="ECO:0007669"/>
    <property type="project" value="UniProtKB-KW"/>
</dbReference>
<dbReference type="Proteomes" id="UP001328107">
    <property type="component" value="Unassembled WGS sequence"/>
</dbReference>
<dbReference type="SMART" id="SM00241">
    <property type="entry name" value="ZP"/>
    <property type="match status" value="1"/>
</dbReference>
<keyword evidence="11" id="KW-1185">Reference proteome</keyword>
<dbReference type="PANTHER" id="PTHR22907:SF1">
    <property type="entry name" value="ZP DOMAIN-CONTAINING PROTEIN"/>
    <property type="match status" value="1"/>
</dbReference>
<gene>
    <name evidence="10" type="ORF">PMAYCL1PPCAC_29839</name>
</gene>
<evidence type="ECO:0000256" key="2">
    <source>
        <dbReference type="ARBA" id="ARBA00022460"/>
    </source>
</evidence>
<evidence type="ECO:0000313" key="10">
    <source>
        <dbReference type="EMBL" id="GMR59644.1"/>
    </source>
</evidence>
<dbReference type="AlphaFoldDB" id="A0AAN5DAU8"/>
<feature type="domain" description="ZP" evidence="9">
    <location>
        <begin position="39"/>
        <end position="293"/>
    </location>
</feature>
<dbReference type="EMBL" id="BTRK01000006">
    <property type="protein sequence ID" value="GMR59644.1"/>
    <property type="molecule type" value="Genomic_DNA"/>
</dbReference>
<keyword evidence="2" id="KW-0193">Cuticle</keyword>
<proteinExistence type="predicted"/>
<evidence type="ECO:0000256" key="1">
    <source>
        <dbReference type="ARBA" id="ARBA00004251"/>
    </source>
</evidence>
<feature type="transmembrane region" description="Helical" evidence="8">
    <location>
        <begin position="12"/>
        <end position="28"/>
    </location>
</feature>
<dbReference type="PANTHER" id="PTHR22907">
    <property type="entry name" value="GH04558P"/>
    <property type="match status" value="1"/>
</dbReference>
<keyword evidence="6 8" id="KW-1133">Transmembrane helix</keyword>
<dbReference type="Pfam" id="PF25301">
    <property type="entry name" value="CUT_C"/>
    <property type="match status" value="1"/>
</dbReference>
<evidence type="ECO:0000259" key="9">
    <source>
        <dbReference type="PROSITE" id="PS51034"/>
    </source>
</evidence>
<protein>
    <recommendedName>
        <fullName evidence="9">ZP domain-containing protein</fullName>
    </recommendedName>
</protein>
<dbReference type="InterPro" id="IPR051962">
    <property type="entry name" value="Cuticlin"/>
</dbReference>
<sequence length="316" mass="35547">MNCIHSLRALQMIYLLFYGIITAATAEIKNAIKGLPMVTCGDDWMVMKVDTDNPFSGHIYTKGFFEDESCSVEGTRRSSTEIQIPLTSECGTRRRRMVSPRGLLLDVTVIVMFHRLFLTKIDRSYHLECFYVQYDTEVSQSYDVSIVPSVDLKSSNVNEDLHSKGSSPIPTCKYEVLHGGPSGSALKYAKIGDIVYHKWTCSHSEGERGMCMTVHSCVVDDGRGRGQQLIDERGCTRDSFILDNLEYGSYLEAGQSSNVFRFADRPTVFFSCQIRLERVEDTEDKCAHDFSFCGLSSSSTRSIDAPLRIKVSIIRN</sequence>
<evidence type="ECO:0000256" key="8">
    <source>
        <dbReference type="SAM" id="Phobius"/>
    </source>
</evidence>
<comment type="subcellular location">
    <subcellularLocation>
        <location evidence="1">Cell membrane</location>
        <topology evidence="1">Single-pass type I membrane protein</topology>
    </subcellularLocation>
</comment>
<organism evidence="10 11">
    <name type="scientific">Pristionchus mayeri</name>
    <dbReference type="NCBI Taxonomy" id="1317129"/>
    <lineage>
        <taxon>Eukaryota</taxon>
        <taxon>Metazoa</taxon>
        <taxon>Ecdysozoa</taxon>
        <taxon>Nematoda</taxon>
        <taxon>Chromadorea</taxon>
        <taxon>Rhabditida</taxon>
        <taxon>Rhabditina</taxon>
        <taxon>Diplogasteromorpha</taxon>
        <taxon>Diplogasteroidea</taxon>
        <taxon>Neodiplogasteridae</taxon>
        <taxon>Pristionchus</taxon>
    </lineage>
</organism>
<dbReference type="PROSITE" id="PS51034">
    <property type="entry name" value="ZP_2"/>
    <property type="match status" value="1"/>
</dbReference>
<dbReference type="InterPro" id="IPR001507">
    <property type="entry name" value="ZP_dom"/>
</dbReference>
<feature type="non-terminal residue" evidence="10">
    <location>
        <position position="316"/>
    </location>
</feature>
<dbReference type="Pfam" id="PF25057">
    <property type="entry name" value="CUT_N"/>
    <property type="match status" value="1"/>
</dbReference>
<accession>A0AAN5DAU8</accession>
<evidence type="ECO:0000256" key="4">
    <source>
        <dbReference type="ARBA" id="ARBA00022692"/>
    </source>
</evidence>
<evidence type="ECO:0000256" key="6">
    <source>
        <dbReference type="ARBA" id="ARBA00022989"/>
    </source>
</evidence>
<keyword evidence="7 8" id="KW-0472">Membrane</keyword>
<dbReference type="InterPro" id="IPR057475">
    <property type="entry name" value="CUT_C"/>
</dbReference>
<dbReference type="InterPro" id="IPR056953">
    <property type="entry name" value="CUT_N"/>
</dbReference>
<name>A0AAN5DAU8_9BILA</name>
<keyword evidence="3" id="KW-1003">Cell membrane</keyword>